<name>A0ABQ2R465_9ACTN</name>
<dbReference type="EMBL" id="BMQJ01000011">
    <property type="protein sequence ID" value="GGQ09029.1"/>
    <property type="molecule type" value="Genomic_DNA"/>
</dbReference>
<dbReference type="SUPFAM" id="SSF53795">
    <property type="entry name" value="PEP carboxykinase-like"/>
    <property type="match status" value="1"/>
</dbReference>
<keyword evidence="2" id="KW-1185">Reference proteome</keyword>
<gene>
    <name evidence="1" type="ORF">GCM10010140_43980</name>
</gene>
<organism evidence="1 2">
    <name type="scientific">Streptosporangium pseudovulgare</name>
    <dbReference type="NCBI Taxonomy" id="35765"/>
    <lineage>
        <taxon>Bacteria</taxon>
        <taxon>Bacillati</taxon>
        <taxon>Actinomycetota</taxon>
        <taxon>Actinomycetes</taxon>
        <taxon>Streptosporangiales</taxon>
        <taxon>Streptosporangiaceae</taxon>
        <taxon>Streptosporangium</taxon>
    </lineage>
</organism>
<evidence type="ECO:0000313" key="1">
    <source>
        <dbReference type="EMBL" id="GGQ09029.1"/>
    </source>
</evidence>
<proteinExistence type="predicted"/>
<accession>A0ABQ2R465</accession>
<protein>
    <submittedName>
        <fullName evidence="1">Uncharacterized protein</fullName>
    </submittedName>
</protein>
<dbReference type="Proteomes" id="UP000611554">
    <property type="component" value="Unassembled WGS sequence"/>
</dbReference>
<evidence type="ECO:0000313" key="2">
    <source>
        <dbReference type="Proteomes" id="UP000611554"/>
    </source>
</evidence>
<dbReference type="InterPro" id="IPR027417">
    <property type="entry name" value="P-loop_NTPase"/>
</dbReference>
<dbReference type="RefSeq" id="WP_229811498.1">
    <property type="nucleotide sequence ID" value="NZ_BMQJ01000011.1"/>
</dbReference>
<sequence length="285" mass="29366">MTGRRLVRVSSAGRTLTVDAPSAFISAWPGVAPHVPGASPGLLDGAGGRAAAVLPDDAADARRVINAHLHVLHLAAGTLSVHATCLHRPDVGAVLLLGGHGVGKTLTGAVLAELGWDWLAGDVTLVDAVADGGPAVRGGTSALLGRRAGLRRWFPAWNVAADGAAIVALPGHTVRQPAGPVRVAAAVLVDVDGDPAERAVLKGLDRHTAATAWLRASGHLLDRLLAETGARPLRALEDGRAQRRRVRYVRSLADAVPVYAGRGTPHGIAARICDVVTAEVRSRCP</sequence>
<reference evidence="2" key="1">
    <citation type="journal article" date="2019" name="Int. J. Syst. Evol. Microbiol.">
        <title>The Global Catalogue of Microorganisms (GCM) 10K type strain sequencing project: providing services to taxonomists for standard genome sequencing and annotation.</title>
        <authorList>
            <consortium name="The Broad Institute Genomics Platform"/>
            <consortium name="The Broad Institute Genome Sequencing Center for Infectious Disease"/>
            <person name="Wu L."/>
            <person name="Ma J."/>
        </authorList>
    </citation>
    <scope>NUCLEOTIDE SEQUENCE [LARGE SCALE GENOMIC DNA]</scope>
    <source>
        <strain evidence="2">JCM 3115</strain>
    </source>
</reference>
<comment type="caution">
    <text evidence="1">The sequence shown here is derived from an EMBL/GenBank/DDBJ whole genome shotgun (WGS) entry which is preliminary data.</text>
</comment>
<dbReference type="Gene3D" id="3.40.50.300">
    <property type="entry name" value="P-loop containing nucleotide triphosphate hydrolases"/>
    <property type="match status" value="1"/>
</dbReference>
<dbReference type="SUPFAM" id="SSF52540">
    <property type="entry name" value="P-loop containing nucleoside triphosphate hydrolases"/>
    <property type="match status" value="1"/>
</dbReference>